<dbReference type="Proteomes" id="UP000187209">
    <property type="component" value="Unassembled WGS sequence"/>
</dbReference>
<comment type="caution">
    <text evidence="2">The sequence shown here is derived from an EMBL/GenBank/DDBJ whole genome shotgun (WGS) entry which is preliminary data.</text>
</comment>
<evidence type="ECO:0000313" key="3">
    <source>
        <dbReference type="Proteomes" id="UP000187209"/>
    </source>
</evidence>
<reference evidence="2 3" key="1">
    <citation type="submission" date="2016-11" db="EMBL/GenBank/DDBJ databases">
        <title>The macronuclear genome of Stentor coeruleus: a giant cell with tiny introns.</title>
        <authorList>
            <person name="Slabodnick M."/>
            <person name="Ruby J.G."/>
            <person name="Reiff S.B."/>
            <person name="Swart E.C."/>
            <person name="Gosai S."/>
            <person name="Prabakaran S."/>
            <person name="Witkowska E."/>
            <person name="Larue G.E."/>
            <person name="Fisher S."/>
            <person name="Freeman R.M."/>
            <person name="Gunawardena J."/>
            <person name="Chu W."/>
            <person name="Stover N.A."/>
            <person name="Gregory B.D."/>
            <person name="Nowacki M."/>
            <person name="Derisi J."/>
            <person name="Roy S.W."/>
            <person name="Marshall W.F."/>
            <person name="Sood P."/>
        </authorList>
    </citation>
    <scope>NUCLEOTIDE SEQUENCE [LARGE SCALE GENOMIC DNA]</scope>
    <source>
        <strain evidence="2">WM001</strain>
    </source>
</reference>
<sequence>MNMKLYEKSGGIKRVFVSIREQPSAQLPCKLNQPKPPTQPARFIRRKQDTSRCHTPDQGGGKPPIQPVSQKPSYRRSLSPFINPCQKDTVCTPYFKPKENESLLSIPPIEKEDTLCMPYELVEEKLAPTRTVRTSIRNKVRNIDLKKGSFSKKQIVSEAILPSKRESLNTIKMGNSGFLACDESTTVNSRTPSPVLCASKQIKVAKIINHSEKSMLPPRNSRCMALSKNFKINKHHLVNEAEKQSRAKSVENEEIEAPWQSILKDLENLL</sequence>
<feature type="compositionally biased region" description="Basic and acidic residues" evidence="1">
    <location>
        <begin position="46"/>
        <end position="55"/>
    </location>
</feature>
<accession>A0A1R2CGY2</accession>
<dbReference type="EMBL" id="MPUH01000157">
    <property type="protein sequence ID" value="OMJ88206.1"/>
    <property type="molecule type" value="Genomic_DNA"/>
</dbReference>
<dbReference type="AlphaFoldDB" id="A0A1R2CGY2"/>
<protein>
    <submittedName>
        <fullName evidence="2">Uncharacterized protein</fullName>
    </submittedName>
</protein>
<keyword evidence="3" id="KW-1185">Reference proteome</keyword>
<proteinExistence type="predicted"/>
<evidence type="ECO:0000256" key="1">
    <source>
        <dbReference type="SAM" id="MobiDB-lite"/>
    </source>
</evidence>
<evidence type="ECO:0000313" key="2">
    <source>
        <dbReference type="EMBL" id="OMJ88206.1"/>
    </source>
</evidence>
<gene>
    <name evidence="2" type="ORF">SteCoe_9942</name>
</gene>
<name>A0A1R2CGY2_9CILI</name>
<feature type="region of interest" description="Disordered" evidence="1">
    <location>
        <begin position="30"/>
        <end position="77"/>
    </location>
</feature>
<dbReference type="OrthoDB" id="324278at2759"/>
<organism evidence="2 3">
    <name type="scientific">Stentor coeruleus</name>
    <dbReference type="NCBI Taxonomy" id="5963"/>
    <lineage>
        <taxon>Eukaryota</taxon>
        <taxon>Sar</taxon>
        <taxon>Alveolata</taxon>
        <taxon>Ciliophora</taxon>
        <taxon>Postciliodesmatophora</taxon>
        <taxon>Heterotrichea</taxon>
        <taxon>Heterotrichida</taxon>
        <taxon>Stentoridae</taxon>
        <taxon>Stentor</taxon>
    </lineage>
</organism>